<organism evidence="1 2">
    <name type="scientific">Thiomonas delicata</name>
    <name type="common">Thiomonas cuprina</name>
    <dbReference type="NCBI Taxonomy" id="364030"/>
    <lineage>
        <taxon>Bacteria</taxon>
        <taxon>Pseudomonadati</taxon>
        <taxon>Pseudomonadota</taxon>
        <taxon>Betaproteobacteria</taxon>
        <taxon>Burkholderiales</taxon>
        <taxon>Thiomonas</taxon>
    </lineage>
</organism>
<accession>A0A238D8C6</accession>
<gene>
    <name evidence="1" type="ORF">THIARS_80080</name>
</gene>
<sequence length="85" mass="9068">MYRGVVAMFHAAGNVAADDFARMDNGMPGFGTNPHNLLASMDGVFFDVVGELGEGRGVRRRGQGEKQGGYENVVDLHATSPVERG</sequence>
<reference evidence="1 2" key="1">
    <citation type="submission" date="2016-06" db="EMBL/GenBank/DDBJ databases">
        <authorList>
            <person name="Kjaerup R.B."/>
            <person name="Dalgaard T.S."/>
            <person name="Juul-Madsen H.R."/>
        </authorList>
    </citation>
    <scope>NUCLEOTIDE SEQUENCE [LARGE SCALE GENOMIC DNA]</scope>
    <source>
        <strain evidence="1 2">DSM 16361</strain>
    </source>
</reference>
<evidence type="ECO:0000313" key="2">
    <source>
        <dbReference type="Proteomes" id="UP000214566"/>
    </source>
</evidence>
<protein>
    <submittedName>
        <fullName evidence="1">Uncharacterized protein</fullName>
    </submittedName>
</protein>
<keyword evidence="2" id="KW-1185">Reference proteome</keyword>
<name>A0A238D8C6_THIDL</name>
<dbReference type="Proteomes" id="UP000214566">
    <property type="component" value="Unassembled WGS sequence"/>
</dbReference>
<proteinExistence type="predicted"/>
<dbReference type="AlphaFoldDB" id="A0A238D8C6"/>
<dbReference type="EMBL" id="FLMQ01000057">
    <property type="protein sequence ID" value="SBP89556.1"/>
    <property type="molecule type" value="Genomic_DNA"/>
</dbReference>
<evidence type="ECO:0000313" key="1">
    <source>
        <dbReference type="EMBL" id="SBP89556.1"/>
    </source>
</evidence>